<name>A0A438E0P6_VITVI</name>
<sequence>MLQLLGLPLERVHKRTQTNMLEVRGDTTLSSHFDIFQAKADEIAKLMNENEQLKIVNEDLKVRMVL</sequence>
<proteinExistence type="predicted"/>
<evidence type="ECO:0000256" key="1">
    <source>
        <dbReference type="SAM" id="Coils"/>
    </source>
</evidence>
<comment type="caution">
    <text evidence="2">The sequence shown here is derived from an EMBL/GenBank/DDBJ whole genome shotgun (WGS) entry which is preliminary data.</text>
</comment>
<dbReference type="EMBL" id="QGNW01001442">
    <property type="protein sequence ID" value="RVW41273.1"/>
    <property type="molecule type" value="Genomic_DNA"/>
</dbReference>
<evidence type="ECO:0000313" key="3">
    <source>
        <dbReference type="Proteomes" id="UP000288805"/>
    </source>
</evidence>
<gene>
    <name evidence="2" type="ORF">CK203_085183</name>
</gene>
<evidence type="ECO:0000313" key="2">
    <source>
        <dbReference type="EMBL" id="RVW41273.1"/>
    </source>
</evidence>
<reference evidence="2 3" key="1">
    <citation type="journal article" date="2018" name="PLoS Genet.">
        <title>Population sequencing reveals clonal diversity and ancestral inbreeding in the grapevine cultivar Chardonnay.</title>
        <authorList>
            <person name="Roach M.J."/>
            <person name="Johnson D.L."/>
            <person name="Bohlmann J."/>
            <person name="van Vuuren H.J."/>
            <person name="Jones S.J."/>
            <person name="Pretorius I.S."/>
            <person name="Schmidt S.A."/>
            <person name="Borneman A.R."/>
        </authorList>
    </citation>
    <scope>NUCLEOTIDE SEQUENCE [LARGE SCALE GENOMIC DNA]</scope>
    <source>
        <strain evidence="3">cv. Chardonnay</strain>
        <tissue evidence="2">Leaf</tissue>
    </source>
</reference>
<protein>
    <submittedName>
        <fullName evidence="2">Uncharacterized protein</fullName>
    </submittedName>
</protein>
<organism evidence="2 3">
    <name type="scientific">Vitis vinifera</name>
    <name type="common">Grape</name>
    <dbReference type="NCBI Taxonomy" id="29760"/>
    <lineage>
        <taxon>Eukaryota</taxon>
        <taxon>Viridiplantae</taxon>
        <taxon>Streptophyta</taxon>
        <taxon>Embryophyta</taxon>
        <taxon>Tracheophyta</taxon>
        <taxon>Spermatophyta</taxon>
        <taxon>Magnoliopsida</taxon>
        <taxon>eudicotyledons</taxon>
        <taxon>Gunneridae</taxon>
        <taxon>Pentapetalae</taxon>
        <taxon>rosids</taxon>
        <taxon>Vitales</taxon>
        <taxon>Vitaceae</taxon>
        <taxon>Viteae</taxon>
        <taxon>Vitis</taxon>
    </lineage>
</organism>
<dbReference type="AlphaFoldDB" id="A0A438E0P6"/>
<feature type="coiled-coil region" evidence="1">
    <location>
        <begin position="36"/>
        <end position="63"/>
    </location>
</feature>
<accession>A0A438E0P6</accession>
<dbReference type="Proteomes" id="UP000288805">
    <property type="component" value="Unassembled WGS sequence"/>
</dbReference>
<keyword evidence="1" id="KW-0175">Coiled coil</keyword>